<keyword evidence="2" id="KW-0812">Transmembrane</keyword>
<reference evidence="3" key="1">
    <citation type="journal article" date="2019" name="Gigascience">
        <title>A chromosome-scale assembly of the major African malaria vector Anopheles funestus.</title>
        <authorList>
            <person name="Ghurye J."/>
            <person name="Koren S."/>
            <person name="Small S.T."/>
            <person name="Redmond S."/>
            <person name="Howell P."/>
            <person name="Phillippy A.M."/>
            <person name="Besansky N.J."/>
        </authorList>
    </citation>
    <scope>NUCLEOTIDE SEQUENCE</scope>
    <source>
        <strain evidence="3">FUMOZ</strain>
    </source>
</reference>
<accession>A0A4Y0BFF4</accession>
<protein>
    <submittedName>
        <fullName evidence="3">Uncharacterized protein</fullName>
    </submittedName>
</protein>
<dbReference type="EnsemblMetazoa" id="AFUN019148-RA">
    <property type="protein sequence ID" value="AFUN019148-PA"/>
    <property type="gene ID" value="AFUN019148"/>
</dbReference>
<reference evidence="3" key="2">
    <citation type="submission" date="2020-05" db="UniProtKB">
        <authorList>
            <consortium name="EnsemblMetazoa"/>
        </authorList>
    </citation>
    <scope>IDENTIFICATION</scope>
    <source>
        <strain evidence="3">FUMOZ</strain>
    </source>
</reference>
<feature type="transmembrane region" description="Helical" evidence="2">
    <location>
        <begin position="156"/>
        <end position="183"/>
    </location>
</feature>
<name>A0A182R6P3_ANOFN</name>
<organism evidence="3">
    <name type="scientific">Anopheles funestus</name>
    <name type="common">African malaria mosquito</name>
    <dbReference type="NCBI Taxonomy" id="62324"/>
    <lineage>
        <taxon>Eukaryota</taxon>
        <taxon>Metazoa</taxon>
        <taxon>Ecdysozoa</taxon>
        <taxon>Arthropoda</taxon>
        <taxon>Hexapoda</taxon>
        <taxon>Insecta</taxon>
        <taxon>Pterygota</taxon>
        <taxon>Neoptera</taxon>
        <taxon>Endopterygota</taxon>
        <taxon>Diptera</taxon>
        <taxon>Nematocera</taxon>
        <taxon>Culicoidea</taxon>
        <taxon>Culicidae</taxon>
        <taxon>Anophelinae</taxon>
        <taxon>Anopheles</taxon>
    </lineage>
</organism>
<dbReference type="AlphaFoldDB" id="A0A182R6P3"/>
<evidence type="ECO:0000256" key="2">
    <source>
        <dbReference type="SAM" id="Phobius"/>
    </source>
</evidence>
<evidence type="ECO:0000256" key="1">
    <source>
        <dbReference type="SAM" id="MobiDB-lite"/>
    </source>
</evidence>
<sequence length="246" mass="27804">MVAHSDYNNRLLTQLKASSSEQKHEHRSTPSFVTTLLPTPPTRKRLSNDIPRRTRYSPVPGAAEEEPNRSLPTPGRYYDSYGEWHHGGDDTAHWATTHGPTQLYYGNSGNWGWKPQHHAHPQQQHHSNVLAEILDTSALYPPLQYQQHHGLLGLQLFVLLNPVLTLGTVSFLMCLINAVLGLLDKVKLPLIRAQEVDRIAAGTNTPARIRDGRDEHVLDQLYQYLTAATDHQLHQERNESFVPGRS</sequence>
<keyword evidence="2" id="KW-0472">Membrane</keyword>
<accession>A0A182R6P3</accession>
<evidence type="ECO:0000313" key="3">
    <source>
        <dbReference type="EnsemblMetazoa" id="AFUN019148-PA"/>
    </source>
</evidence>
<dbReference type="VEuPathDB" id="VectorBase:AFUN019148"/>
<proteinExistence type="predicted"/>
<feature type="region of interest" description="Disordered" evidence="1">
    <location>
        <begin position="15"/>
        <end position="74"/>
    </location>
</feature>
<keyword evidence="2" id="KW-1133">Transmembrane helix</keyword>